<accession>A0A7T8QSP7</accession>
<reference evidence="2" key="1">
    <citation type="submission" date="2021-01" db="EMBL/GenBank/DDBJ databases">
        <title>Caligus Genome Assembly.</title>
        <authorList>
            <person name="Gallardo-Escarate C."/>
        </authorList>
    </citation>
    <scope>NUCLEOTIDE SEQUENCE [LARGE SCALE GENOMIC DNA]</scope>
</reference>
<keyword evidence="2" id="KW-1185">Reference proteome</keyword>
<name>A0A7T8QSP7_CALRO</name>
<feature type="non-terminal residue" evidence="1">
    <location>
        <position position="1"/>
    </location>
</feature>
<dbReference type="AlphaFoldDB" id="A0A7T8QSP7"/>
<organism evidence="1 2">
    <name type="scientific">Caligus rogercresseyi</name>
    <name type="common">Sea louse</name>
    <dbReference type="NCBI Taxonomy" id="217165"/>
    <lineage>
        <taxon>Eukaryota</taxon>
        <taxon>Metazoa</taxon>
        <taxon>Ecdysozoa</taxon>
        <taxon>Arthropoda</taxon>
        <taxon>Crustacea</taxon>
        <taxon>Multicrustacea</taxon>
        <taxon>Hexanauplia</taxon>
        <taxon>Copepoda</taxon>
        <taxon>Siphonostomatoida</taxon>
        <taxon>Caligidae</taxon>
        <taxon>Caligus</taxon>
    </lineage>
</organism>
<dbReference type="Proteomes" id="UP000595437">
    <property type="component" value="Chromosome 4"/>
</dbReference>
<gene>
    <name evidence="1" type="ORF">FKW44_006186</name>
</gene>
<evidence type="ECO:0000313" key="2">
    <source>
        <dbReference type="Proteomes" id="UP000595437"/>
    </source>
</evidence>
<protein>
    <submittedName>
        <fullName evidence="1">Uncharacterized protein</fullName>
    </submittedName>
</protein>
<evidence type="ECO:0000313" key="1">
    <source>
        <dbReference type="EMBL" id="QQP53645.1"/>
    </source>
</evidence>
<dbReference type="EMBL" id="CP045893">
    <property type="protein sequence ID" value="QQP53645.1"/>
    <property type="molecule type" value="Genomic_DNA"/>
</dbReference>
<proteinExistence type="predicted"/>
<sequence length="66" mass="7734">DPQTHKYWNNALICWFKLYASIHSHWDVSRPPEYSIADNTDLGKFSVIFGHFWVILCPEGLQTPQN</sequence>